<name>A0A0D3KWP2_EMIH1</name>
<evidence type="ECO:0000313" key="4">
    <source>
        <dbReference type="EnsemblProtists" id="EOD40177"/>
    </source>
</evidence>
<dbReference type="HOGENOM" id="CLU_564335_0_0_1"/>
<dbReference type="InterPro" id="IPR040911">
    <property type="entry name" value="Exostosin_GT47"/>
</dbReference>
<dbReference type="STRING" id="2903.R1DYG8"/>
<dbReference type="RefSeq" id="XP_005792606.1">
    <property type="nucleotide sequence ID" value="XM_005792549.1"/>
</dbReference>
<evidence type="ECO:0000256" key="1">
    <source>
        <dbReference type="ARBA" id="ARBA00010271"/>
    </source>
</evidence>
<dbReference type="GeneID" id="17285448"/>
<organism evidence="4 5">
    <name type="scientific">Emiliania huxleyi (strain CCMP1516)</name>
    <dbReference type="NCBI Taxonomy" id="280463"/>
    <lineage>
        <taxon>Eukaryota</taxon>
        <taxon>Haptista</taxon>
        <taxon>Haptophyta</taxon>
        <taxon>Prymnesiophyceae</taxon>
        <taxon>Isochrysidales</taxon>
        <taxon>Noelaerhabdaceae</taxon>
        <taxon>Emiliania</taxon>
    </lineage>
</organism>
<sequence length="484" mass="53266">MRHPGARPKFPSPPEAARGDVSVVGGRPAHNGGGLWTKLPKPVVNLPFRQDGQAGGCAPSAEPRLRPTFWLAPSLHTLALAHRPVDWGRQFTLPESSTSAPPVSLGRRRLAPQSAALDDNVSNLVSQSAALDDNVSNWEHTQYYVLQHALIHQLSRHQSCSNDSESASVCFIASPPFGKCHDWRAICPGRRVYAVDVADVELKNAKGSSGELCATLWSCNASREYPDVVRVTGNPPLLRRHPNRQACALKTEHLRKTLSLPYMSHSRGGKCHGGSAEERRPFLVALAASPFGHFQGDYYYRARELRSSLAFGCLQRMALCTIVTPNQMGTNMERVYLAYRRSVFCLQPPGDSIARAAIVDALAAGCIPVLLHPRQPSLWPWHWSADEVSVLFDWTDRRGVRLYPSPSRRSRLSFSGPNASALFAQLEAIPPAVIQEKQRAIARVVDGMTYRGETVGQSACRRPESRDAFDLFLGGALEGRPVHR</sequence>
<dbReference type="GO" id="GO:0016757">
    <property type="term" value="F:glycosyltransferase activity"/>
    <property type="evidence" value="ECO:0007669"/>
    <property type="project" value="InterPro"/>
</dbReference>
<dbReference type="eggNOG" id="KOG1021">
    <property type="taxonomic scope" value="Eukaryota"/>
</dbReference>
<feature type="region of interest" description="Disordered" evidence="2">
    <location>
        <begin position="1"/>
        <end position="22"/>
    </location>
</feature>
<evidence type="ECO:0000256" key="2">
    <source>
        <dbReference type="SAM" id="MobiDB-lite"/>
    </source>
</evidence>
<evidence type="ECO:0000313" key="5">
    <source>
        <dbReference type="Proteomes" id="UP000013827"/>
    </source>
</evidence>
<reference evidence="4" key="2">
    <citation type="submission" date="2024-10" db="UniProtKB">
        <authorList>
            <consortium name="EnsemblProtists"/>
        </authorList>
    </citation>
    <scope>IDENTIFICATION</scope>
</reference>
<dbReference type="InterPro" id="IPR004263">
    <property type="entry name" value="Exostosin"/>
</dbReference>
<dbReference type="Proteomes" id="UP000013827">
    <property type="component" value="Unassembled WGS sequence"/>
</dbReference>
<reference evidence="5" key="1">
    <citation type="journal article" date="2013" name="Nature">
        <title>Pan genome of the phytoplankton Emiliania underpins its global distribution.</title>
        <authorList>
            <person name="Read B.A."/>
            <person name="Kegel J."/>
            <person name="Klute M.J."/>
            <person name="Kuo A."/>
            <person name="Lefebvre S.C."/>
            <person name="Maumus F."/>
            <person name="Mayer C."/>
            <person name="Miller J."/>
            <person name="Monier A."/>
            <person name="Salamov A."/>
            <person name="Young J."/>
            <person name="Aguilar M."/>
            <person name="Claverie J.M."/>
            <person name="Frickenhaus S."/>
            <person name="Gonzalez K."/>
            <person name="Herman E.K."/>
            <person name="Lin Y.C."/>
            <person name="Napier J."/>
            <person name="Ogata H."/>
            <person name="Sarno A.F."/>
            <person name="Shmutz J."/>
            <person name="Schroeder D."/>
            <person name="de Vargas C."/>
            <person name="Verret F."/>
            <person name="von Dassow P."/>
            <person name="Valentin K."/>
            <person name="Van de Peer Y."/>
            <person name="Wheeler G."/>
            <person name="Dacks J.B."/>
            <person name="Delwiche C.F."/>
            <person name="Dyhrman S.T."/>
            <person name="Glockner G."/>
            <person name="John U."/>
            <person name="Richards T."/>
            <person name="Worden A.Z."/>
            <person name="Zhang X."/>
            <person name="Grigoriev I.V."/>
            <person name="Allen A.E."/>
            <person name="Bidle K."/>
            <person name="Borodovsky M."/>
            <person name="Bowler C."/>
            <person name="Brownlee C."/>
            <person name="Cock J.M."/>
            <person name="Elias M."/>
            <person name="Gladyshev V.N."/>
            <person name="Groth M."/>
            <person name="Guda C."/>
            <person name="Hadaegh A."/>
            <person name="Iglesias-Rodriguez M.D."/>
            <person name="Jenkins J."/>
            <person name="Jones B.M."/>
            <person name="Lawson T."/>
            <person name="Leese F."/>
            <person name="Lindquist E."/>
            <person name="Lobanov A."/>
            <person name="Lomsadze A."/>
            <person name="Malik S.B."/>
            <person name="Marsh M.E."/>
            <person name="Mackinder L."/>
            <person name="Mock T."/>
            <person name="Mueller-Roeber B."/>
            <person name="Pagarete A."/>
            <person name="Parker M."/>
            <person name="Probert I."/>
            <person name="Quesneville H."/>
            <person name="Raines C."/>
            <person name="Rensing S.A."/>
            <person name="Riano-Pachon D.M."/>
            <person name="Richier S."/>
            <person name="Rokitta S."/>
            <person name="Shiraiwa Y."/>
            <person name="Soanes D.M."/>
            <person name="van der Giezen M."/>
            <person name="Wahlund T.M."/>
            <person name="Williams B."/>
            <person name="Wilson W."/>
            <person name="Wolfe G."/>
            <person name="Wurch L.L."/>
        </authorList>
    </citation>
    <scope>NUCLEOTIDE SEQUENCE</scope>
</reference>
<dbReference type="PANTHER" id="PTHR11062:SF117">
    <property type="entry name" value="XYLOGLUCAN-SPECIFIC GALACTURONOSYLTRANSFERASE 1"/>
    <property type="match status" value="1"/>
</dbReference>
<dbReference type="KEGG" id="ehx:EMIHUDRAFT_223052"/>
<protein>
    <recommendedName>
        <fullName evidence="3">Exostosin GT47 domain-containing protein</fullName>
    </recommendedName>
</protein>
<dbReference type="AlphaFoldDB" id="A0A0D3KWP2"/>
<proteinExistence type="inferred from homology"/>
<accession>A0A0D3KWP2</accession>
<keyword evidence="5" id="KW-1185">Reference proteome</keyword>
<dbReference type="PaxDb" id="2903-EOD40177"/>
<comment type="similarity">
    <text evidence="1">Belongs to the glycosyltransferase 47 family.</text>
</comment>
<dbReference type="EnsemblProtists" id="EOD40177">
    <property type="protein sequence ID" value="EOD40177"/>
    <property type="gene ID" value="EMIHUDRAFT_223052"/>
</dbReference>
<dbReference type="PANTHER" id="PTHR11062">
    <property type="entry name" value="EXOSTOSIN HEPARAN SULFATE GLYCOSYLTRANSFERASE -RELATED"/>
    <property type="match status" value="1"/>
</dbReference>
<evidence type="ECO:0000259" key="3">
    <source>
        <dbReference type="Pfam" id="PF03016"/>
    </source>
</evidence>
<dbReference type="Pfam" id="PF03016">
    <property type="entry name" value="Exostosin_GT47"/>
    <property type="match status" value="1"/>
</dbReference>
<feature type="domain" description="Exostosin GT47" evidence="3">
    <location>
        <begin position="253"/>
        <end position="372"/>
    </location>
</feature>